<reference evidence="2" key="1">
    <citation type="submission" date="2020-06" db="EMBL/GenBank/DDBJ databases">
        <authorList>
            <person name="Li T."/>
            <person name="Hu X."/>
            <person name="Zhang T."/>
            <person name="Song X."/>
            <person name="Zhang H."/>
            <person name="Dai N."/>
            <person name="Sheng W."/>
            <person name="Hou X."/>
            <person name="Wei L."/>
        </authorList>
    </citation>
    <scope>NUCLEOTIDE SEQUENCE</scope>
    <source>
        <strain evidence="2">G02</strain>
        <tissue evidence="2">Leaf</tissue>
    </source>
</reference>
<dbReference type="PANTHER" id="PTHR33334:SF8">
    <property type="entry name" value="PROTEIN LNK1"/>
    <property type="match status" value="1"/>
</dbReference>
<sequence>MVKEAAPGYMDVLYYFVVVLFEGIAWDEFCFSDDHVVPHPGSKRLDEHFILGESHKKPRRELTSSSDYSGDRSVEGYVDQGREQGGFSSLSKRRNSMLEKDSWPLPKNRAFTSESDSNRVEASNLTSDNSMPPSRSLKINNAGLDVCGHNILGDKTSIVDNNSFSYPLGGINQNSCDLDFFENAENKDSSEFLCYGWPEIGNFEDVDRMFRSCDSTFGLGVSKEDELGWLSSTDDLGGCGDLLKLDVKFPCPEPKVMENISENHDSSKVYSTNDSAMTTSIGYKNSSWNSQKTDSYMSFVIEPAVADRKDGFIPHRQGGANGKIQPTISINSPSITGGASMNNMQTKQIDLQNHSGARSNEGYFANGTFSRMSGLANEVMQLPSHQAFRSVHLQQQQDAPFTDSCNYLQNPISYVCSDNSHLSDPASVNVKPSTVKSEPNGLTSVLPRDSSHAPTQAQCTESFRDPPFEVSALATCEQGERQHSCQSSRSLMDNGLENGNVTLQASMFNPFSVGKYENHSDPEGSSSGTPAELGSSNIQERAALDDISLEAASFRQLQLVMERVVKRKMSSKELIKFMSCRLSHQLDLRTKLCIRDSLYRLAQSAEQRHNHANLSAGCGDKRDATNGASVAEGTDKCTSFMDMETNTNPIDRSIAHLLFHRPSGQSNPPAHDSSGSKSSSAVHGSVASPPVWAENLVAKETFSEVEKHHRDWRYIGKEEMYRAGATKKKEACALFNPIPGSSTSPWLLQTPFCR</sequence>
<feature type="compositionally biased region" description="Polar residues" evidence="1">
    <location>
        <begin position="452"/>
        <end position="461"/>
    </location>
</feature>
<feature type="region of interest" description="Disordered" evidence="1">
    <location>
        <begin position="423"/>
        <end position="464"/>
    </location>
</feature>
<feature type="region of interest" description="Disordered" evidence="1">
    <location>
        <begin position="56"/>
        <end position="134"/>
    </location>
</feature>
<organism evidence="2">
    <name type="scientific">Sesamum radiatum</name>
    <name type="common">Black benniseed</name>
    <dbReference type="NCBI Taxonomy" id="300843"/>
    <lineage>
        <taxon>Eukaryota</taxon>
        <taxon>Viridiplantae</taxon>
        <taxon>Streptophyta</taxon>
        <taxon>Embryophyta</taxon>
        <taxon>Tracheophyta</taxon>
        <taxon>Spermatophyta</taxon>
        <taxon>Magnoliopsida</taxon>
        <taxon>eudicotyledons</taxon>
        <taxon>Gunneridae</taxon>
        <taxon>Pentapetalae</taxon>
        <taxon>asterids</taxon>
        <taxon>lamiids</taxon>
        <taxon>Lamiales</taxon>
        <taxon>Pedaliaceae</taxon>
        <taxon>Sesamum</taxon>
    </lineage>
</organism>
<dbReference type="PANTHER" id="PTHR33334">
    <property type="entry name" value="PROTEIN LNK1"/>
    <property type="match status" value="1"/>
</dbReference>
<evidence type="ECO:0000256" key="1">
    <source>
        <dbReference type="SAM" id="MobiDB-lite"/>
    </source>
</evidence>
<feature type="compositionally biased region" description="Low complexity" evidence="1">
    <location>
        <begin position="668"/>
        <end position="686"/>
    </location>
</feature>
<protein>
    <submittedName>
        <fullName evidence="2">Protein LNK1</fullName>
    </submittedName>
</protein>
<dbReference type="AlphaFoldDB" id="A0AAW2S606"/>
<dbReference type="GO" id="GO:0006355">
    <property type="term" value="P:regulation of DNA-templated transcription"/>
    <property type="evidence" value="ECO:0007669"/>
    <property type="project" value="InterPro"/>
</dbReference>
<name>A0AAW2S606_SESRA</name>
<accession>A0AAW2S606</accession>
<feature type="compositionally biased region" description="Polar residues" evidence="1">
    <location>
        <begin position="430"/>
        <end position="443"/>
    </location>
</feature>
<feature type="compositionally biased region" description="Polar residues" evidence="1">
    <location>
        <begin position="523"/>
        <end position="533"/>
    </location>
</feature>
<gene>
    <name evidence="2" type="ORF">Sradi_2596400</name>
</gene>
<evidence type="ECO:0000313" key="2">
    <source>
        <dbReference type="EMBL" id="KAL0387146.1"/>
    </source>
</evidence>
<comment type="caution">
    <text evidence="2">The sequence shown here is derived from an EMBL/GenBank/DDBJ whole genome shotgun (WGS) entry which is preliminary data.</text>
</comment>
<feature type="compositionally biased region" description="Polar residues" evidence="1">
    <location>
        <begin position="110"/>
        <end position="134"/>
    </location>
</feature>
<feature type="region of interest" description="Disordered" evidence="1">
    <location>
        <begin position="660"/>
        <end position="686"/>
    </location>
</feature>
<reference evidence="2" key="2">
    <citation type="journal article" date="2024" name="Plant">
        <title>Genomic evolution and insights into agronomic trait innovations of Sesamum species.</title>
        <authorList>
            <person name="Miao H."/>
            <person name="Wang L."/>
            <person name="Qu L."/>
            <person name="Liu H."/>
            <person name="Sun Y."/>
            <person name="Le M."/>
            <person name="Wang Q."/>
            <person name="Wei S."/>
            <person name="Zheng Y."/>
            <person name="Lin W."/>
            <person name="Duan Y."/>
            <person name="Cao H."/>
            <person name="Xiong S."/>
            <person name="Wang X."/>
            <person name="Wei L."/>
            <person name="Li C."/>
            <person name="Ma Q."/>
            <person name="Ju M."/>
            <person name="Zhao R."/>
            <person name="Li G."/>
            <person name="Mu C."/>
            <person name="Tian Q."/>
            <person name="Mei H."/>
            <person name="Zhang T."/>
            <person name="Gao T."/>
            <person name="Zhang H."/>
        </authorList>
    </citation>
    <scope>NUCLEOTIDE SEQUENCE</scope>
    <source>
        <strain evidence="2">G02</strain>
    </source>
</reference>
<dbReference type="InterPro" id="IPR039928">
    <property type="entry name" value="LNK"/>
</dbReference>
<proteinExistence type="predicted"/>
<dbReference type="GO" id="GO:0007623">
    <property type="term" value="P:circadian rhythm"/>
    <property type="evidence" value="ECO:0007669"/>
    <property type="project" value="InterPro"/>
</dbReference>
<feature type="region of interest" description="Disordered" evidence="1">
    <location>
        <begin position="513"/>
        <end position="533"/>
    </location>
</feature>
<dbReference type="EMBL" id="JACGWJ010000011">
    <property type="protein sequence ID" value="KAL0387146.1"/>
    <property type="molecule type" value="Genomic_DNA"/>
</dbReference>